<dbReference type="KEGG" id="pmes:FX988_02953"/>
<keyword evidence="2" id="KW-1185">Reference proteome</keyword>
<evidence type="ECO:0000313" key="1">
    <source>
        <dbReference type="EMBL" id="QHJ12695.1"/>
    </source>
</evidence>
<evidence type="ECO:0000313" key="2">
    <source>
        <dbReference type="Proteomes" id="UP000464524"/>
    </source>
</evidence>
<dbReference type="AlphaFoldDB" id="A0A857JKW5"/>
<dbReference type="EMBL" id="CP047656">
    <property type="protein sequence ID" value="QHJ12695.1"/>
    <property type="molecule type" value="Genomic_DNA"/>
</dbReference>
<name>A0A857JKW5_9ALTE</name>
<protein>
    <submittedName>
        <fullName evidence="1">Uncharacterized protein</fullName>
    </submittedName>
</protein>
<reference evidence="1 2" key="1">
    <citation type="submission" date="2019-12" db="EMBL/GenBank/DDBJ databases">
        <title>Genome sequencing and assembly of endphytes of Porphyra tenera.</title>
        <authorList>
            <person name="Park J.M."/>
            <person name="Shin R."/>
            <person name="Jo S.H."/>
        </authorList>
    </citation>
    <scope>NUCLEOTIDE SEQUENCE [LARGE SCALE GENOMIC DNA]</scope>
    <source>
        <strain evidence="1 2">GPM4</strain>
    </source>
</reference>
<gene>
    <name evidence="1" type="ORF">FX988_02953</name>
</gene>
<organism evidence="1 2">
    <name type="scientific">Paraglaciecola mesophila</name>
    <dbReference type="NCBI Taxonomy" id="197222"/>
    <lineage>
        <taxon>Bacteria</taxon>
        <taxon>Pseudomonadati</taxon>
        <taxon>Pseudomonadota</taxon>
        <taxon>Gammaproteobacteria</taxon>
        <taxon>Alteromonadales</taxon>
        <taxon>Alteromonadaceae</taxon>
        <taxon>Paraglaciecola</taxon>
    </lineage>
</organism>
<proteinExistence type="predicted"/>
<accession>A0A857JKW5</accession>
<sequence length="49" mass="5564">MLTTSYFYLESAPQLVFLVNLRMVILINHPVPVTCISSHKKLITFISIA</sequence>
<dbReference type="Proteomes" id="UP000464524">
    <property type="component" value="Chromosome"/>
</dbReference>